<accession>A0AAD7LRU4</accession>
<name>A0AAD7LRU4_QUISA</name>
<dbReference type="PANTHER" id="PTHR32444">
    <property type="entry name" value="BULB-TYPE LECTIN DOMAIN-CONTAINING PROTEIN"/>
    <property type="match status" value="1"/>
</dbReference>
<dbReference type="InterPro" id="IPR003609">
    <property type="entry name" value="Pan_app"/>
</dbReference>
<keyword evidence="3" id="KW-0808">Transferase</keyword>
<gene>
    <name evidence="3" type="ORF">O6P43_018142</name>
</gene>
<feature type="transmembrane region" description="Helical" evidence="1">
    <location>
        <begin position="244"/>
        <end position="268"/>
    </location>
</feature>
<dbReference type="SMART" id="SM00473">
    <property type="entry name" value="PAN_AP"/>
    <property type="match status" value="1"/>
</dbReference>
<dbReference type="GO" id="GO:0004674">
    <property type="term" value="F:protein serine/threonine kinase activity"/>
    <property type="evidence" value="ECO:0007669"/>
    <property type="project" value="UniProtKB-KW"/>
</dbReference>
<dbReference type="PROSITE" id="PS50948">
    <property type="entry name" value="PAN"/>
    <property type="match status" value="1"/>
</dbReference>
<dbReference type="Proteomes" id="UP001163823">
    <property type="component" value="Chromosome 7"/>
</dbReference>
<dbReference type="Pfam" id="PF08276">
    <property type="entry name" value="PAN_2"/>
    <property type="match status" value="1"/>
</dbReference>
<evidence type="ECO:0000313" key="4">
    <source>
        <dbReference type="Proteomes" id="UP001163823"/>
    </source>
</evidence>
<keyword evidence="1" id="KW-0812">Transmembrane</keyword>
<keyword evidence="1" id="KW-0472">Membrane</keyword>
<proteinExistence type="predicted"/>
<protein>
    <submittedName>
        <fullName evidence="3">Serine/threonine protein kinase</fullName>
    </submittedName>
</protein>
<dbReference type="PANTHER" id="PTHR32444:SF226">
    <property type="entry name" value="BULB-TYPE LECTIN DOMAIN-CONTAINING PROTEIN"/>
    <property type="match status" value="1"/>
</dbReference>
<dbReference type="Gene3D" id="3.30.200.20">
    <property type="entry name" value="Phosphorylase Kinase, domain 1"/>
    <property type="match status" value="1"/>
</dbReference>
<keyword evidence="1" id="KW-1133">Transmembrane helix</keyword>
<comment type="caution">
    <text evidence="3">The sequence shown here is derived from an EMBL/GenBank/DDBJ whole genome shotgun (WGS) entry which is preliminary data.</text>
</comment>
<keyword evidence="4" id="KW-1185">Reference proteome</keyword>
<organism evidence="3 4">
    <name type="scientific">Quillaja saponaria</name>
    <name type="common">Soap bark tree</name>
    <dbReference type="NCBI Taxonomy" id="32244"/>
    <lineage>
        <taxon>Eukaryota</taxon>
        <taxon>Viridiplantae</taxon>
        <taxon>Streptophyta</taxon>
        <taxon>Embryophyta</taxon>
        <taxon>Tracheophyta</taxon>
        <taxon>Spermatophyta</taxon>
        <taxon>Magnoliopsida</taxon>
        <taxon>eudicotyledons</taxon>
        <taxon>Gunneridae</taxon>
        <taxon>Pentapetalae</taxon>
        <taxon>rosids</taxon>
        <taxon>fabids</taxon>
        <taxon>Fabales</taxon>
        <taxon>Quillajaceae</taxon>
        <taxon>Quillaja</taxon>
    </lineage>
</organism>
<dbReference type="SUPFAM" id="SSF56112">
    <property type="entry name" value="Protein kinase-like (PK-like)"/>
    <property type="match status" value="1"/>
</dbReference>
<evidence type="ECO:0000256" key="1">
    <source>
        <dbReference type="SAM" id="Phobius"/>
    </source>
</evidence>
<evidence type="ECO:0000313" key="3">
    <source>
        <dbReference type="EMBL" id="KAJ7962992.1"/>
    </source>
</evidence>
<dbReference type="InterPro" id="IPR011009">
    <property type="entry name" value="Kinase-like_dom_sf"/>
</dbReference>
<keyword evidence="3" id="KW-0723">Serine/threonine-protein kinase</keyword>
<reference evidence="3" key="1">
    <citation type="journal article" date="2023" name="Science">
        <title>Elucidation of the pathway for biosynthesis of saponin adjuvants from the soapbark tree.</title>
        <authorList>
            <person name="Reed J."/>
            <person name="Orme A."/>
            <person name="El-Demerdash A."/>
            <person name="Owen C."/>
            <person name="Martin L.B.B."/>
            <person name="Misra R.C."/>
            <person name="Kikuchi S."/>
            <person name="Rejzek M."/>
            <person name="Martin A.C."/>
            <person name="Harkess A."/>
            <person name="Leebens-Mack J."/>
            <person name="Louveau T."/>
            <person name="Stephenson M.J."/>
            <person name="Osbourn A."/>
        </authorList>
    </citation>
    <scope>NUCLEOTIDE SEQUENCE</scope>
    <source>
        <strain evidence="3">S10</strain>
    </source>
</reference>
<evidence type="ECO:0000259" key="2">
    <source>
        <dbReference type="PROSITE" id="PS50948"/>
    </source>
</evidence>
<keyword evidence="3" id="KW-0418">Kinase</keyword>
<feature type="domain" description="Apple" evidence="2">
    <location>
        <begin position="152"/>
        <end position="236"/>
    </location>
</feature>
<dbReference type="KEGG" id="qsa:O6P43_018142"/>
<sequence length="366" mass="41186">MDQPIRILCGRALVIQPTRLLWGMKLGINKKTGQNWSLTSWRSYHQPALGSFSFGMDPNNTKQFVMWWKGDIIWTSGEWYQGSFGNLKDLLDFNFNYTSNENETYFKYFASYINLDPEGTVNGISGVLYNCISSKDQLPFYGGCEIPSPPQCRIGGDGNKFLTSRNETGKMSAEGFKFEEGENLSLIDCWMKCMKNCSCVAYSYAYVDGTGCEIWSSDTEKFVASKDGRPIYLLTAKSNEKRNIWIVISTVGGALAILILCYICHVLWRRQKAKVHKRRNENKLLREIGGNATTSTVYETRKGKVHGIDEKTNHEMHLFSIECIAKATDNFSSANKLGQGGDGPVYKGKLMDGQEIAVKRLSRSSG</sequence>
<dbReference type="EMBL" id="JARAOO010000007">
    <property type="protein sequence ID" value="KAJ7962992.1"/>
    <property type="molecule type" value="Genomic_DNA"/>
</dbReference>
<dbReference type="AlphaFoldDB" id="A0AAD7LRU4"/>